<dbReference type="AlphaFoldDB" id="A0A7M1ST52"/>
<feature type="compositionally biased region" description="Basic and acidic residues" evidence="1">
    <location>
        <begin position="544"/>
        <end position="553"/>
    </location>
</feature>
<feature type="compositionally biased region" description="Low complexity" evidence="1">
    <location>
        <begin position="306"/>
        <end position="326"/>
    </location>
</feature>
<feature type="compositionally biased region" description="Basic and acidic residues" evidence="1">
    <location>
        <begin position="798"/>
        <end position="815"/>
    </location>
</feature>
<protein>
    <submittedName>
        <fullName evidence="3">Uncharacterized protein</fullName>
    </submittedName>
</protein>
<accession>A0A7M1ST52</accession>
<feature type="region of interest" description="Disordered" evidence="1">
    <location>
        <begin position="244"/>
        <end position="342"/>
    </location>
</feature>
<evidence type="ECO:0000256" key="1">
    <source>
        <dbReference type="SAM" id="MobiDB-lite"/>
    </source>
</evidence>
<sequence>MNECNGRMGRMRVSTLVRVCTLALLLTVAGSGLLFPPTPAAAEPVPGEVTLELTDISPAVTRPGDDIAITGTLSNGTDEALTAPRIQLVLQLHVPATRSALDSWLTSASSFNAEVFAVEYLPDDVPSGASVPFRIEIPADHSPFGSGSTWGPRGIEVRAVSAGQVVAGERSALLWYPDEPQVGAPTEISVIAPLTPTTQEWRAAVEAGVPVLEESAPRLASVLSQMPDDVAWALDSALLESVPSDLPVTDAGEDATAPEEGTSTGTADPSDAAESADPPGEDPQTGSADDAGGTQSPAGTDDDPNTDGATDAGTTPGSTDSTNSTGTGTGAGTGDAASLGDSDPATVLDQLVSGAAERDVIALGYADADQSVLDTSDGLDLLRAGDDRAQSLFAEHGVIALDDVTWPASADQSSLAALAAVDTRAAVLPAAAVPTSETIGYTPSGRTRIETTAGSVEGLLWDEGLSAVLSAQASSLQIRQVMLAQSAVIARERPADARGLLVALERDLGSEAAQLDALTATLEAFDQAPWVESANLRSLLGRTDTGEAREPLPERPAGGSHLRTDTVADLNSAWSQVTAFSQVTEEPAAFRDDLAPQILTGLSAAFTRDPSTRSTVVSTALEGAAALSAQIRVGPGSEVLLIAASGELPITIESDLAVAATVAVRLVPEDPRLRAEETVLAHIPPGGATTARLPVTAVANGNVNVSVVILSGIDGEVLTEADPFRVRVRADWENTGTAIIAVVLALALAFGIVRTIRKGQRRFEPAPRGRGTPMESGAAVPGDRDDGTAATSTSTARPEAKRADDTDPRPSGEDG</sequence>
<keyword evidence="4" id="KW-1185">Reference proteome</keyword>
<feature type="transmembrane region" description="Helical" evidence="2">
    <location>
        <begin position="735"/>
        <end position="753"/>
    </location>
</feature>
<dbReference type="EMBL" id="CP063169">
    <property type="protein sequence ID" value="QOR70748.1"/>
    <property type="molecule type" value="Genomic_DNA"/>
</dbReference>
<keyword evidence="2" id="KW-1133">Transmembrane helix</keyword>
<name>A0A7M1ST52_9MICO</name>
<proteinExistence type="predicted"/>
<feature type="compositionally biased region" description="Low complexity" evidence="1">
    <location>
        <begin position="788"/>
        <end position="797"/>
    </location>
</feature>
<dbReference type="Proteomes" id="UP000593758">
    <property type="component" value="Chromosome"/>
</dbReference>
<feature type="compositionally biased region" description="Low complexity" evidence="1">
    <location>
        <begin position="267"/>
        <end position="278"/>
    </location>
</feature>
<dbReference type="RefSeq" id="WP_193497422.1">
    <property type="nucleotide sequence ID" value="NZ_CP063169.1"/>
</dbReference>
<feature type="region of interest" description="Disordered" evidence="1">
    <location>
        <begin position="541"/>
        <end position="563"/>
    </location>
</feature>
<dbReference type="Pfam" id="PF19516">
    <property type="entry name" value="DUF6049"/>
    <property type="match status" value="1"/>
</dbReference>
<evidence type="ECO:0000256" key="2">
    <source>
        <dbReference type="SAM" id="Phobius"/>
    </source>
</evidence>
<gene>
    <name evidence="3" type="ORF">IM660_19635</name>
</gene>
<evidence type="ECO:0000313" key="3">
    <source>
        <dbReference type="EMBL" id="QOR70748.1"/>
    </source>
</evidence>
<keyword evidence="2" id="KW-0812">Transmembrane</keyword>
<dbReference type="InterPro" id="IPR046112">
    <property type="entry name" value="DUF6049"/>
</dbReference>
<dbReference type="KEGG" id="halt:IM660_19635"/>
<keyword evidence="2" id="KW-0472">Membrane</keyword>
<feature type="region of interest" description="Disordered" evidence="1">
    <location>
        <begin position="761"/>
        <end position="815"/>
    </location>
</feature>
<reference evidence="3 4" key="1">
    <citation type="submission" date="2020-10" db="EMBL/GenBank/DDBJ databases">
        <title>Haloactinobacterium sp. RN3S43, a bacterium isolated from saline soil.</title>
        <authorList>
            <person name="Sun J.-Q."/>
        </authorList>
    </citation>
    <scope>NUCLEOTIDE SEQUENCE [LARGE SCALE GENOMIC DNA]</scope>
    <source>
        <strain evidence="3 4">RN3S43</strain>
    </source>
</reference>
<evidence type="ECO:0000313" key="4">
    <source>
        <dbReference type="Proteomes" id="UP000593758"/>
    </source>
</evidence>
<organism evidence="3 4">
    <name type="scientific">Ruania alkalisoli</name>
    <dbReference type="NCBI Taxonomy" id="2779775"/>
    <lineage>
        <taxon>Bacteria</taxon>
        <taxon>Bacillati</taxon>
        <taxon>Actinomycetota</taxon>
        <taxon>Actinomycetes</taxon>
        <taxon>Micrococcales</taxon>
        <taxon>Ruaniaceae</taxon>
        <taxon>Ruania</taxon>
    </lineage>
</organism>